<dbReference type="Proteomes" id="UP000572268">
    <property type="component" value="Unassembled WGS sequence"/>
</dbReference>
<protein>
    <submittedName>
        <fullName evidence="2">Uncharacterized protein</fullName>
    </submittedName>
</protein>
<evidence type="ECO:0000313" key="2">
    <source>
        <dbReference type="EMBL" id="KAF4663423.1"/>
    </source>
</evidence>
<gene>
    <name evidence="2" type="ORF">FOL46_004778</name>
</gene>
<proteinExistence type="predicted"/>
<reference evidence="2 3" key="1">
    <citation type="submission" date="2020-04" db="EMBL/GenBank/DDBJ databases">
        <title>Perkinsus olseni comparative genomics.</title>
        <authorList>
            <person name="Bogema D.R."/>
        </authorList>
    </citation>
    <scope>NUCLEOTIDE SEQUENCE [LARGE SCALE GENOMIC DNA]</scope>
    <source>
        <strain evidence="2">ATCC PRA-31</strain>
    </source>
</reference>
<name>A0A7J6LVX4_PEROL</name>
<comment type="caution">
    <text evidence="2">The sequence shown here is derived from an EMBL/GenBank/DDBJ whole genome shotgun (WGS) entry which is preliminary data.</text>
</comment>
<feature type="non-terminal residue" evidence="2">
    <location>
        <position position="1"/>
    </location>
</feature>
<dbReference type="EMBL" id="JABANN010000290">
    <property type="protein sequence ID" value="KAF4663423.1"/>
    <property type="molecule type" value="Genomic_DNA"/>
</dbReference>
<accession>A0A7J6LVX4</accession>
<sequence>ARPPSTEELTEMELFKDDVMLEDLTQRLQLMQQGLGWINRFDPAQYNQDPKWRRDCIREVSKRLTELLKARDKLSMATRVSASVLKYFSSGGPMDQDFETWRQMDAAAYWSIHRDVDELSSFLHACTIAPCSITRALELMDGIERLQDTLFQDTVVRWYHSGVSTGPRERRAASNLIDLRSPPKRVRSPTVPPESDCTRVCRRE</sequence>
<evidence type="ECO:0000313" key="3">
    <source>
        <dbReference type="Proteomes" id="UP000572268"/>
    </source>
</evidence>
<evidence type="ECO:0000256" key="1">
    <source>
        <dbReference type="SAM" id="MobiDB-lite"/>
    </source>
</evidence>
<organism evidence="2 3">
    <name type="scientific">Perkinsus olseni</name>
    <name type="common">Perkinsus atlanticus</name>
    <dbReference type="NCBI Taxonomy" id="32597"/>
    <lineage>
        <taxon>Eukaryota</taxon>
        <taxon>Sar</taxon>
        <taxon>Alveolata</taxon>
        <taxon>Perkinsozoa</taxon>
        <taxon>Perkinsea</taxon>
        <taxon>Perkinsida</taxon>
        <taxon>Perkinsidae</taxon>
        <taxon>Perkinsus</taxon>
    </lineage>
</organism>
<dbReference type="AlphaFoldDB" id="A0A7J6LVX4"/>
<feature type="region of interest" description="Disordered" evidence="1">
    <location>
        <begin position="165"/>
        <end position="199"/>
    </location>
</feature>